<dbReference type="EnsemblMetazoa" id="PPA10069.1">
    <property type="protein sequence ID" value="PPA10069.1"/>
    <property type="gene ID" value="WBGene00099623"/>
</dbReference>
<evidence type="ECO:0000313" key="2">
    <source>
        <dbReference type="Proteomes" id="UP000005239"/>
    </source>
</evidence>
<keyword evidence="2" id="KW-1185">Reference proteome</keyword>
<proteinExistence type="predicted"/>
<sequence>MPDEEDVSPLVPENVVEEGYCDGRLSRATAHLFCSFTLVLDCVASVVLTVINSDTAEMVVIGPIWAVFSLAAAACALWAHRRPGTQWMYCTMLYTISLQCFALYYILPPLLGCFDLTSDYAVFLRHRLEHLFVPVDGIVVRLASLGVTALTLLLNVFNVLRIAIFYRQFPIADC</sequence>
<reference evidence="1" key="2">
    <citation type="submission" date="2022-06" db="UniProtKB">
        <authorList>
            <consortium name="EnsemblMetazoa"/>
        </authorList>
    </citation>
    <scope>IDENTIFICATION</scope>
    <source>
        <strain evidence="1">PS312</strain>
    </source>
</reference>
<reference evidence="2" key="1">
    <citation type="journal article" date="2008" name="Nat. Genet.">
        <title>The Pristionchus pacificus genome provides a unique perspective on nematode lifestyle and parasitism.</title>
        <authorList>
            <person name="Dieterich C."/>
            <person name="Clifton S.W."/>
            <person name="Schuster L.N."/>
            <person name="Chinwalla A."/>
            <person name="Delehaunty K."/>
            <person name="Dinkelacker I."/>
            <person name="Fulton L."/>
            <person name="Fulton R."/>
            <person name="Godfrey J."/>
            <person name="Minx P."/>
            <person name="Mitreva M."/>
            <person name="Roeseler W."/>
            <person name="Tian H."/>
            <person name="Witte H."/>
            <person name="Yang S.P."/>
            <person name="Wilson R.K."/>
            <person name="Sommer R.J."/>
        </authorList>
    </citation>
    <scope>NUCLEOTIDE SEQUENCE [LARGE SCALE GENOMIC DNA]</scope>
    <source>
        <strain evidence="2">PS312</strain>
    </source>
</reference>
<evidence type="ECO:0000313" key="1">
    <source>
        <dbReference type="EnsemblMetazoa" id="PPA10069.1"/>
    </source>
</evidence>
<dbReference type="Proteomes" id="UP000005239">
    <property type="component" value="Unassembled WGS sequence"/>
</dbReference>
<dbReference type="AlphaFoldDB" id="A0A454XRW6"/>
<accession>A0A454XRW6</accession>
<gene>
    <name evidence="1" type="primary">WBGene00099623</name>
</gene>
<name>A0A454XRW6_PRIPA</name>
<protein>
    <submittedName>
        <fullName evidence="1">Uncharacterized protein</fullName>
    </submittedName>
</protein>
<accession>A0A8R1YGF5</accession>
<organism evidence="1 2">
    <name type="scientific">Pristionchus pacificus</name>
    <name type="common">Parasitic nematode worm</name>
    <dbReference type="NCBI Taxonomy" id="54126"/>
    <lineage>
        <taxon>Eukaryota</taxon>
        <taxon>Metazoa</taxon>
        <taxon>Ecdysozoa</taxon>
        <taxon>Nematoda</taxon>
        <taxon>Chromadorea</taxon>
        <taxon>Rhabditida</taxon>
        <taxon>Rhabditina</taxon>
        <taxon>Diplogasteromorpha</taxon>
        <taxon>Diplogasteroidea</taxon>
        <taxon>Neodiplogasteridae</taxon>
        <taxon>Pristionchus</taxon>
    </lineage>
</organism>